<dbReference type="Proteomes" id="UP000094389">
    <property type="component" value="Unassembled WGS sequence"/>
</dbReference>
<reference evidence="3" key="1">
    <citation type="submission" date="2014-12" db="EMBL/GenBank/DDBJ databases">
        <authorList>
            <person name="Jaenicke S."/>
        </authorList>
    </citation>
    <scope>NUCLEOTIDE SEQUENCE [LARGE SCALE GENOMIC DNA]</scope>
    <source>
        <strain evidence="3">CBS1600</strain>
    </source>
</reference>
<evidence type="ECO:0000313" key="3">
    <source>
        <dbReference type="EMBL" id="CEP22142.1"/>
    </source>
</evidence>
<reference evidence="5" key="2">
    <citation type="journal article" date="2015" name="J. Biotechnol.">
        <title>The structure of the Cyberlindnera jadinii genome and its relation to Candida utilis analyzed by the occurrence of single nucleotide polymorphisms.</title>
        <authorList>
            <person name="Rupp O."/>
            <person name="Brinkrolf K."/>
            <person name="Buerth C."/>
            <person name="Kunigo M."/>
            <person name="Schneider J."/>
            <person name="Jaenicke S."/>
            <person name="Goesmann A."/>
            <person name="Puehler A."/>
            <person name="Jaeger K.-E."/>
            <person name="Ernst J.F."/>
        </authorList>
    </citation>
    <scope>NUCLEOTIDE SEQUENCE [LARGE SCALE GENOMIC DNA]</scope>
    <source>
        <strain evidence="5">ATCC 18201 / CBS 1600 / BCRC 20928 / JCM 3617 / NBRC 0987 / NRRL Y-1542</strain>
    </source>
</reference>
<keyword evidence="6" id="KW-1185">Reference proteome</keyword>
<protein>
    <submittedName>
        <fullName evidence="3">Nitrogen permease regulator 2</fullName>
    </submittedName>
</protein>
<dbReference type="GO" id="GO:0005774">
    <property type="term" value="C:vacuolar membrane"/>
    <property type="evidence" value="ECO:0007669"/>
    <property type="project" value="TreeGrafter"/>
</dbReference>
<proteinExistence type="inferred from homology"/>
<dbReference type="RefSeq" id="XP_020069877.1">
    <property type="nucleotide sequence ID" value="XM_020216508.1"/>
</dbReference>
<dbReference type="GO" id="GO:1904262">
    <property type="term" value="P:negative regulation of TORC1 signaling"/>
    <property type="evidence" value="ECO:0007669"/>
    <property type="project" value="TreeGrafter"/>
</dbReference>
<dbReference type="AlphaFoldDB" id="A0A0H5C399"/>
<evidence type="ECO:0000313" key="6">
    <source>
        <dbReference type="Proteomes" id="UP000094389"/>
    </source>
</evidence>
<dbReference type="STRING" id="983966.A0A0H5C399"/>
<sequence length="564" mass="63393">MADFDGFAPIEAIFYTVFHPTEGTKVSHQVPLGSIVAPPWGSEFEASQEPLFDFDVVKNYIIPKGPLCNRLITLKVDQYSLVGYPVQITAPHYARNSFSFNFCFVFNYGANTIPFESAIRRLGRMFKNLEEQYHILSKKEDMVFFKNFQSSSTANAVLPDNIAESASLDDQLAARASSIDSNFTPSIASFSQLAIDLDNNINSSTPIGVSTKNGNVMTLESIESLIQQIYQDLNNYSECLIPVDSGNSVDIKLLPLLPPPPRVNPEDVPISTVQLNTMVDVNWDPTMLKILPYIDGINSIKRISLLADADYWVVKSCIQHLMYYKCITITDIFQFSNIYAPTADIDLFLKDPNMATDCQAYVVSASQFDDIPFDTCNNPLGNNSSAKTSTDNISGTSRNRNSSTASLRSGKRTVVLPSKAKLFYLYRSLHQGQTVRNWFKEHRDELEYIDVRRLLTFGVLRGLIYRVESYPLVDSLLLKDSNQASMFGTLADRLTPTREPTLRTLMRRRNSANVTDEQRLQISELSRLLESSKSFDAICTEMSLDRKSVETLLRTMGPFNVVNS</sequence>
<evidence type="ECO:0000256" key="1">
    <source>
        <dbReference type="ARBA" id="ARBA00008433"/>
    </source>
</evidence>
<evidence type="ECO:0000256" key="2">
    <source>
        <dbReference type="SAM" id="MobiDB-lite"/>
    </source>
</evidence>
<accession>A0A1E4S013</accession>
<dbReference type="GO" id="GO:0010508">
    <property type="term" value="P:positive regulation of autophagy"/>
    <property type="evidence" value="ECO:0007669"/>
    <property type="project" value="TreeGrafter"/>
</dbReference>
<feature type="compositionally biased region" description="Polar residues" evidence="2">
    <location>
        <begin position="382"/>
        <end position="407"/>
    </location>
</feature>
<dbReference type="Pfam" id="PF06218">
    <property type="entry name" value="NPR2"/>
    <property type="match status" value="1"/>
</dbReference>
<feature type="region of interest" description="Disordered" evidence="2">
    <location>
        <begin position="382"/>
        <end position="410"/>
    </location>
</feature>
<dbReference type="PANTHER" id="PTHR12991:SF10">
    <property type="entry name" value="GATOR COMPLEX PROTEIN NPRL2"/>
    <property type="match status" value="1"/>
</dbReference>
<evidence type="ECO:0000313" key="4">
    <source>
        <dbReference type="EMBL" id="ODV72838.1"/>
    </source>
</evidence>
<reference evidence="4 6" key="3">
    <citation type="journal article" date="2016" name="Proc. Natl. Acad. Sci. U.S.A.">
        <title>Comparative genomics of biotechnologically important yeasts.</title>
        <authorList>
            <person name="Riley R."/>
            <person name="Haridas S."/>
            <person name="Wolfe K.H."/>
            <person name="Lopes M.R."/>
            <person name="Hittinger C.T."/>
            <person name="Goeker M."/>
            <person name="Salamov A.A."/>
            <person name="Wisecaver J.H."/>
            <person name="Long T.M."/>
            <person name="Calvey C.H."/>
            <person name="Aerts A.L."/>
            <person name="Barry K.W."/>
            <person name="Choi C."/>
            <person name="Clum A."/>
            <person name="Coughlan A.Y."/>
            <person name="Deshpande S."/>
            <person name="Douglass A.P."/>
            <person name="Hanson S.J."/>
            <person name="Klenk H.-P."/>
            <person name="LaButti K.M."/>
            <person name="Lapidus A."/>
            <person name="Lindquist E.A."/>
            <person name="Lipzen A.M."/>
            <person name="Meier-Kolthoff J.P."/>
            <person name="Ohm R.A."/>
            <person name="Otillar R.P."/>
            <person name="Pangilinan J.L."/>
            <person name="Peng Y."/>
            <person name="Rokas A."/>
            <person name="Rosa C.A."/>
            <person name="Scheuner C."/>
            <person name="Sibirny A.A."/>
            <person name="Slot J.C."/>
            <person name="Stielow J.B."/>
            <person name="Sun H."/>
            <person name="Kurtzman C.P."/>
            <person name="Blackwell M."/>
            <person name="Grigoriev I.V."/>
            <person name="Jeffries T.W."/>
        </authorList>
    </citation>
    <scope>NUCLEOTIDE SEQUENCE [LARGE SCALE GENOMIC DNA]</scope>
    <source>
        <strain evidence="6">ATCC 18201 / CBS 1600 / BCRC 20928 / JCM 3617 / NBRC 0987 / NRRL Y-1542</strain>
        <strain evidence="4">NRRL Y-1542</strain>
    </source>
</reference>
<dbReference type="Proteomes" id="UP000038830">
    <property type="component" value="Unassembled WGS sequence"/>
</dbReference>
<dbReference type="GeneID" id="30990904"/>
<dbReference type="EMBL" id="CDQK01000003">
    <property type="protein sequence ID" value="CEP22142.1"/>
    <property type="molecule type" value="Genomic_DNA"/>
</dbReference>
<accession>A0A0H5C399</accession>
<dbReference type="OMA" id="IDVNWDP"/>
<organism evidence="3 5">
    <name type="scientific">Cyberlindnera jadinii (strain ATCC 18201 / CBS 1600 / BCRC 20928 / JCM 3617 / NBRC 0987 / NRRL Y-1542)</name>
    <name type="common">Torula yeast</name>
    <name type="synonym">Candida utilis</name>
    <dbReference type="NCBI Taxonomy" id="983966"/>
    <lineage>
        <taxon>Eukaryota</taxon>
        <taxon>Fungi</taxon>
        <taxon>Dikarya</taxon>
        <taxon>Ascomycota</taxon>
        <taxon>Saccharomycotina</taxon>
        <taxon>Saccharomycetes</taxon>
        <taxon>Phaffomycetales</taxon>
        <taxon>Phaffomycetaceae</taxon>
        <taxon>Cyberlindnera</taxon>
    </lineage>
</organism>
<dbReference type="PANTHER" id="PTHR12991">
    <property type="entry name" value="NITROGEN PERMEASE REGULATOR 2/TUMOR SUPPRESSOR CANDIDATE 4"/>
    <property type="match status" value="1"/>
</dbReference>
<dbReference type="EMBL" id="KV453933">
    <property type="protein sequence ID" value="ODV72838.1"/>
    <property type="molecule type" value="Genomic_DNA"/>
</dbReference>
<dbReference type="OrthoDB" id="338854at2759"/>
<name>A0A0H5C399_CYBJN</name>
<comment type="similarity">
    <text evidence="1">Belongs to the NPR2 family.</text>
</comment>
<dbReference type="GO" id="GO:0005096">
    <property type="term" value="F:GTPase activator activity"/>
    <property type="evidence" value="ECO:0007669"/>
    <property type="project" value="TreeGrafter"/>
</dbReference>
<dbReference type="GO" id="GO:1990130">
    <property type="term" value="C:GATOR1 complex"/>
    <property type="evidence" value="ECO:0007669"/>
    <property type="project" value="TreeGrafter"/>
</dbReference>
<dbReference type="InterPro" id="IPR009348">
    <property type="entry name" value="NPR2-like"/>
</dbReference>
<evidence type="ECO:0000313" key="5">
    <source>
        <dbReference type="Proteomes" id="UP000038830"/>
    </source>
</evidence>
<gene>
    <name evidence="3" type="primary">NPR2</name>
    <name evidence="3" type="ORF">BN1211_2418</name>
    <name evidence="4" type="ORF">CYBJADRAFT_173842</name>
</gene>